<dbReference type="EMBL" id="CAKAEH010001914">
    <property type="protein sequence ID" value="CAG9540200.1"/>
    <property type="molecule type" value="Genomic_DNA"/>
</dbReference>
<dbReference type="OrthoDB" id="5845192at2759"/>
<name>A0A8J2Q9B0_9BILA</name>
<reference evidence="2" key="1">
    <citation type="submission" date="2021-09" db="EMBL/GenBank/DDBJ databases">
        <authorList>
            <consortium name="Pathogen Informatics"/>
        </authorList>
    </citation>
    <scope>NUCLEOTIDE SEQUENCE</scope>
</reference>
<comment type="caution">
    <text evidence="2">The sequence shown here is derived from an EMBL/GenBank/DDBJ whole genome shotgun (WGS) entry which is preliminary data.</text>
</comment>
<dbReference type="AlphaFoldDB" id="A0A8J2Q9B0"/>
<evidence type="ECO:0000313" key="3">
    <source>
        <dbReference type="Proteomes" id="UP000746747"/>
    </source>
</evidence>
<feature type="signal peptide" evidence="1">
    <location>
        <begin position="1"/>
        <end position="22"/>
    </location>
</feature>
<keyword evidence="1" id="KW-0732">Signal</keyword>
<keyword evidence="3" id="KW-1185">Reference proteome</keyword>
<organism evidence="2 3">
    <name type="scientific">Cercopithifilaria johnstoni</name>
    <dbReference type="NCBI Taxonomy" id="2874296"/>
    <lineage>
        <taxon>Eukaryota</taxon>
        <taxon>Metazoa</taxon>
        <taxon>Ecdysozoa</taxon>
        <taxon>Nematoda</taxon>
        <taxon>Chromadorea</taxon>
        <taxon>Rhabditida</taxon>
        <taxon>Spirurina</taxon>
        <taxon>Spiruromorpha</taxon>
        <taxon>Filarioidea</taxon>
        <taxon>Onchocercidae</taxon>
        <taxon>Cercopithifilaria</taxon>
    </lineage>
</organism>
<proteinExistence type="predicted"/>
<protein>
    <submittedName>
        <fullName evidence="2">Uncharacterized protein</fullName>
    </submittedName>
</protein>
<evidence type="ECO:0000313" key="2">
    <source>
        <dbReference type="EMBL" id="CAG9540200.1"/>
    </source>
</evidence>
<accession>A0A8J2Q9B0</accession>
<evidence type="ECO:0000256" key="1">
    <source>
        <dbReference type="SAM" id="SignalP"/>
    </source>
</evidence>
<feature type="chain" id="PRO_5035272320" evidence="1">
    <location>
        <begin position="23"/>
        <end position="112"/>
    </location>
</feature>
<dbReference type="Proteomes" id="UP000746747">
    <property type="component" value="Unassembled WGS sequence"/>
</dbReference>
<gene>
    <name evidence="2" type="ORF">CJOHNSTONI_LOCUS9737</name>
</gene>
<sequence length="112" mass="12973">MDSIQACLLLMFGCLLVAEINGTYIENTTPGDTTILTQLVDDIKLYLKKFYELNEHFPEEFVNGKDKIDEIEEDARKIIEAINRVRNTWNDNDYEKNLAIICGMTDEEHNVK</sequence>